<organism evidence="1 2">
    <name type="scientific">Leptospira interrogans str. UI 12758</name>
    <dbReference type="NCBI Taxonomy" id="1049938"/>
    <lineage>
        <taxon>Bacteria</taxon>
        <taxon>Pseudomonadati</taxon>
        <taxon>Spirochaetota</taxon>
        <taxon>Spirochaetia</taxon>
        <taxon>Leptospirales</taxon>
        <taxon>Leptospiraceae</taxon>
        <taxon>Leptospira</taxon>
    </lineage>
</organism>
<protein>
    <submittedName>
        <fullName evidence="1">Uncharacterized protein</fullName>
    </submittedName>
</protein>
<dbReference type="Proteomes" id="UP000001340">
    <property type="component" value="Unassembled WGS sequence"/>
</dbReference>
<reference evidence="1 2" key="1">
    <citation type="submission" date="2012-10" db="EMBL/GenBank/DDBJ databases">
        <authorList>
            <person name="Harkins D.M."/>
            <person name="Durkin A.S."/>
            <person name="Brinkac L.M."/>
            <person name="Haft D.H."/>
            <person name="Selengut J.D."/>
            <person name="Sanka R."/>
            <person name="DePew J."/>
            <person name="Purushe J."/>
            <person name="Chanthongthip A."/>
            <person name="Lattana O."/>
            <person name="Phetsouvanh R."/>
            <person name="Newton P.N."/>
            <person name="Vinetz J.M."/>
            <person name="Sutton G.G."/>
            <person name="Nierman W.C."/>
            <person name="Fouts D.E."/>
        </authorList>
    </citation>
    <scope>NUCLEOTIDE SEQUENCE [LARGE SCALE GENOMIC DNA]</scope>
    <source>
        <strain evidence="1 2">UI 12758</strain>
    </source>
</reference>
<dbReference type="AlphaFoldDB" id="A0A0E2CZK1"/>
<comment type="caution">
    <text evidence="1">The sequence shown here is derived from an EMBL/GenBank/DDBJ whole genome shotgun (WGS) entry which is preliminary data.</text>
</comment>
<sequence>MVENNLQQEAKRATTLLKGKIVTKCIRNKPNEIIITFSDGTRIFIDSKSNLELSIT</sequence>
<dbReference type="EMBL" id="AHNR02000076">
    <property type="protein sequence ID" value="EKR52761.1"/>
    <property type="molecule type" value="Genomic_DNA"/>
</dbReference>
<evidence type="ECO:0000313" key="1">
    <source>
        <dbReference type="EMBL" id="EKR52761.1"/>
    </source>
</evidence>
<proteinExistence type="predicted"/>
<name>A0A0E2CZK1_LEPIR</name>
<evidence type="ECO:0000313" key="2">
    <source>
        <dbReference type="Proteomes" id="UP000001340"/>
    </source>
</evidence>
<accession>A0A0E2CZK1</accession>
<gene>
    <name evidence="1" type="ORF">LEP1GSC105_1980</name>
</gene>